<protein>
    <recommendedName>
        <fullName evidence="6">Fe2OG dioxygenase domain-containing protein</fullName>
    </recommendedName>
</protein>
<dbReference type="SUPFAM" id="SSF51197">
    <property type="entry name" value="Clavaminate synthase-like"/>
    <property type="match status" value="1"/>
</dbReference>
<reference evidence="4" key="1">
    <citation type="submission" date="2021-12" db="EMBL/GenBank/DDBJ databases">
        <title>Convergent genome expansion in fungi linked to evolution of root-endophyte symbiosis.</title>
        <authorList>
            <consortium name="DOE Joint Genome Institute"/>
            <person name="Ke Y.-H."/>
            <person name="Bonito G."/>
            <person name="Liao H.-L."/>
            <person name="Looney B."/>
            <person name="Rojas-Flechas A."/>
            <person name="Nash J."/>
            <person name="Hameed K."/>
            <person name="Schadt C."/>
            <person name="Martin F."/>
            <person name="Crous P.W."/>
            <person name="Miettinen O."/>
            <person name="Magnuson J.K."/>
            <person name="Labbe J."/>
            <person name="Jacobson D."/>
            <person name="Doktycz M.J."/>
            <person name="Veneault-Fourrey C."/>
            <person name="Kuo A."/>
            <person name="Mondo S."/>
            <person name="Calhoun S."/>
            <person name="Riley R."/>
            <person name="Ohm R."/>
            <person name="LaButti K."/>
            <person name="Andreopoulos B."/>
            <person name="Pangilinan J."/>
            <person name="Nolan M."/>
            <person name="Tritt A."/>
            <person name="Clum A."/>
            <person name="Lipzen A."/>
            <person name="Daum C."/>
            <person name="Barry K."/>
            <person name="Grigoriev I.V."/>
            <person name="Vilgalys R."/>
        </authorList>
    </citation>
    <scope>NUCLEOTIDE SEQUENCE</scope>
    <source>
        <strain evidence="4">PMI_201</strain>
    </source>
</reference>
<dbReference type="InterPro" id="IPR050231">
    <property type="entry name" value="Iron_ascorbate_oxido_reductase"/>
</dbReference>
<dbReference type="EMBL" id="JAJTJA010000005">
    <property type="protein sequence ID" value="KAH8699084.1"/>
    <property type="molecule type" value="Genomic_DNA"/>
</dbReference>
<name>A0AAD4KV96_9EURO</name>
<comment type="similarity">
    <text evidence="1">Belongs to the iron/ascorbate-dependent oxidoreductase family.</text>
</comment>
<feature type="domain" description="Non-haem dioxygenase N-terminal" evidence="3">
    <location>
        <begin position="10"/>
        <end position="111"/>
    </location>
</feature>
<keyword evidence="5" id="KW-1185">Reference proteome</keyword>
<evidence type="ECO:0000256" key="1">
    <source>
        <dbReference type="ARBA" id="ARBA00008056"/>
    </source>
</evidence>
<dbReference type="GeneID" id="70249306"/>
<dbReference type="InterPro" id="IPR026992">
    <property type="entry name" value="DIOX_N"/>
</dbReference>
<dbReference type="InterPro" id="IPR044861">
    <property type="entry name" value="IPNS-like_FE2OG_OXY"/>
</dbReference>
<dbReference type="InterPro" id="IPR027443">
    <property type="entry name" value="IPNS-like_sf"/>
</dbReference>
<dbReference type="Proteomes" id="UP001201262">
    <property type="component" value="Unassembled WGS sequence"/>
</dbReference>
<evidence type="ECO:0008006" key="6">
    <source>
        <dbReference type="Google" id="ProtNLM"/>
    </source>
</evidence>
<sequence>MGSHTEDYKIPSISYAELFNDDDNVRCLATTQLAQALKAYGACRIRDHGISQDIIDNCFEKSRSFFERPLEEKVADYENSGTTTNSRFVPFASEIVRGELHLDETLEFQHSVYDLPGTWSEPGRQLVETSKYLHEECNRVHLNLLTCLSSAMNLPRSLSSIHSVRNSFFAPYYYCFKDEEDNNTLRVPPHIDPTTMLFCFQDSLAGLEVADISNETGNISTTSVKKVADFIPTTCEPGEFILLIGHVLRRLVGEFKHSVHRVKRPPGTSGFHLNYWTVPDLDTPCDFGNKKEDVAGYLARVFPAALRNTVHQDR</sequence>
<dbReference type="PANTHER" id="PTHR47990">
    <property type="entry name" value="2-OXOGLUTARATE (2OG) AND FE(II)-DEPENDENT OXYGENASE SUPERFAMILY PROTEIN-RELATED"/>
    <property type="match status" value="1"/>
</dbReference>
<dbReference type="AlphaFoldDB" id="A0AAD4KV96"/>
<evidence type="ECO:0000259" key="3">
    <source>
        <dbReference type="Pfam" id="PF14226"/>
    </source>
</evidence>
<evidence type="ECO:0000259" key="2">
    <source>
        <dbReference type="Pfam" id="PF03171"/>
    </source>
</evidence>
<dbReference type="Pfam" id="PF03171">
    <property type="entry name" value="2OG-FeII_Oxy"/>
    <property type="match status" value="1"/>
</dbReference>
<dbReference type="RefSeq" id="XP_046073548.1">
    <property type="nucleotide sequence ID" value="XM_046219019.1"/>
</dbReference>
<feature type="domain" description="Isopenicillin N synthase-like Fe(2+) 2OG dioxygenase" evidence="2">
    <location>
        <begin position="173"/>
        <end position="275"/>
    </location>
</feature>
<organism evidence="4 5">
    <name type="scientific">Talaromyces proteolyticus</name>
    <dbReference type="NCBI Taxonomy" id="1131652"/>
    <lineage>
        <taxon>Eukaryota</taxon>
        <taxon>Fungi</taxon>
        <taxon>Dikarya</taxon>
        <taxon>Ascomycota</taxon>
        <taxon>Pezizomycotina</taxon>
        <taxon>Eurotiomycetes</taxon>
        <taxon>Eurotiomycetidae</taxon>
        <taxon>Eurotiales</taxon>
        <taxon>Trichocomaceae</taxon>
        <taxon>Talaromyces</taxon>
        <taxon>Talaromyces sect. Bacilispori</taxon>
    </lineage>
</organism>
<gene>
    <name evidence="4" type="ORF">BGW36DRAFT_406925</name>
</gene>
<dbReference type="Pfam" id="PF14226">
    <property type="entry name" value="DIOX_N"/>
    <property type="match status" value="1"/>
</dbReference>
<dbReference type="Gene3D" id="2.60.120.330">
    <property type="entry name" value="B-lactam Antibiotic, Isopenicillin N Synthase, Chain"/>
    <property type="match status" value="1"/>
</dbReference>
<comment type="caution">
    <text evidence="4">The sequence shown here is derived from an EMBL/GenBank/DDBJ whole genome shotgun (WGS) entry which is preliminary data.</text>
</comment>
<evidence type="ECO:0000313" key="4">
    <source>
        <dbReference type="EMBL" id="KAH8699084.1"/>
    </source>
</evidence>
<evidence type="ECO:0000313" key="5">
    <source>
        <dbReference type="Proteomes" id="UP001201262"/>
    </source>
</evidence>
<accession>A0AAD4KV96</accession>
<proteinExistence type="inferred from homology"/>